<proteinExistence type="predicted"/>
<accession>A0A226D131</accession>
<evidence type="ECO:0000313" key="2">
    <source>
        <dbReference type="EMBL" id="OXA37996.1"/>
    </source>
</evidence>
<protein>
    <submittedName>
        <fullName evidence="2">Uncharacterized protein</fullName>
    </submittedName>
</protein>
<comment type="caution">
    <text evidence="2">The sequence shown here is derived from an EMBL/GenBank/DDBJ whole genome shotgun (WGS) entry which is preliminary data.</text>
</comment>
<feature type="signal peptide" evidence="1">
    <location>
        <begin position="1"/>
        <end position="20"/>
    </location>
</feature>
<evidence type="ECO:0000313" key="3">
    <source>
        <dbReference type="Proteomes" id="UP000198287"/>
    </source>
</evidence>
<feature type="chain" id="PRO_5013166683" evidence="1">
    <location>
        <begin position="21"/>
        <end position="139"/>
    </location>
</feature>
<evidence type="ECO:0000256" key="1">
    <source>
        <dbReference type="SAM" id="SignalP"/>
    </source>
</evidence>
<dbReference type="EMBL" id="LNIX01000049">
    <property type="protein sequence ID" value="OXA37996.1"/>
    <property type="molecule type" value="Genomic_DNA"/>
</dbReference>
<gene>
    <name evidence="2" type="ORF">Fcan01_27222</name>
</gene>
<name>A0A226D131_FOLCA</name>
<organism evidence="2 3">
    <name type="scientific">Folsomia candida</name>
    <name type="common">Springtail</name>
    <dbReference type="NCBI Taxonomy" id="158441"/>
    <lineage>
        <taxon>Eukaryota</taxon>
        <taxon>Metazoa</taxon>
        <taxon>Ecdysozoa</taxon>
        <taxon>Arthropoda</taxon>
        <taxon>Hexapoda</taxon>
        <taxon>Collembola</taxon>
        <taxon>Entomobryomorpha</taxon>
        <taxon>Isotomoidea</taxon>
        <taxon>Isotomidae</taxon>
        <taxon>Proisotominae</taxon>
        <taxon>Folsomia</taxon>
    </lineage>
</organism>
<keyword evidence="1" id="KW-0732">Signal</keyword>
<reference evidence="2 3" key="1">
    <citation type="submission" date="2015-12" db="EMBL/GenBank/DDBJ databases">
        <title>The genome of Folsomia candida.</title>
        <authorList>
            <person name="Faddeeva A."/>
            <person name="Derks M.F."/>
            <person name="Anvar Y."/>
            <person name="Smit S."/>
            <person name="Van Straalen N."/>
            <person name="Roelofs D."/>
        </authorList>
    </citation>
    <scope>NUCLEOTIDE SEQUENCE [LARGE SCALE GENOMIC DNA]</scope>
    <source>
        <strain evidence="2 3">VU population</strain>
        <tissue evidence="2">Whole body</tissue>
    </source>
</reference>
<keyword evidence="3" id="KW-1185">Reference proteome</keyword>
<dbReference type="Proteomes" id="UP000198287">
    <property type="component" value="Unassembled WGS sequence"/>
</dbReference>
<sequence>MSKFLVVLGLVALLGQASFAALFSKPEALEDIEWTKAINAKLCEAGTHPDSVAKDFYACYDEKIVPGAEAFIKCQKDVYKVQMDSEKNVDTVCNAGPLAFPLYAGCLVTNLLADGKLPSTSMHKLNECQGKVMGVSAPQ</sequence>
<dbReference type="AlphaFoldDB" id="A0A226D131"/>